<dbReference type="PANTHER" id="PTHR43680">
    <property type="entry name" value="NITRATE REDUCTASE MOLYBDENUM COFACTOR ASSEMBLY CHAPERONE"/>
    <property type="match status" value="1"/>
</dbReference>
<dbReference type="GO" id="GO:0051131">
    <property type="term" value="P:chaperone-mediated protein complex assembly"/>
    <property type="evidence" value="ECO:0007669"/>
    <property type="project" value="InterPro"/>
</dbReference>
<protein>
    <submittedName>
        <fullName evidence="2">Nitrate reductase molybdenum cofactor assembly chaperone</fullName>
    </submittedName>
</protein>
<dbReference type="PANTHER" id="PTHR43680:SF2">
    <property type="entry name" value="NITRATE REDUCTASE MOLYBDENUM COFACTOR ASSEMBLY CHAPERONE NARJ"/>
    <property type="match status" value="1"/>
</dbReference>
<reference evidence="2" key="1">
    <citation type="submission" date="2022-06" db="EMBL/GenBank/DDBJ databases">
        <title>Aquibacillus sp. a new bacterium isolated from soil saline samples.</title>
        <authorList>
            <person name="Galisteo C."/>
            <person name="De La Haba R."/>
            <person name="Sanchez-Porro C."/>
            <person name="Ventosa A."/>
        </authorList>
    </citation>
    <scope>NUCLEOTIDE SEQUENCE</scope>
    <source>
        <strain evidence="2">3ASR75-11</strain>
    </source>
</reference>
<dbReference type="Gene3D" id="1.10.3480.10">
    <property type="entry name" value="TorD-like"/>
    <property type="match status" value="1"/>
</dbReference>
<dbReference type="InterPro" id="IPR020945">
    <property type="entry name" value="DMSO/NO3_reduct_chaperone"/>
</dbReference>
<accession>A0A9X4AND6</accession>
<sequence>MKNENIQEGLMLASIFLQYPDEMFANSMEELQTEANKLGDESIITSFHNFIDQTSNTSLEELCQNYVYTFDFGRGTNLYVTYAEHGEQRGRGAVLANIKKKYEAAGFEMKNNGELPDYLPLMLEFASVSSFEAGTDLLKEYESQIIAIHKQLLEMNSPYQFVLQAILTILEMVPVPETPKEAHSHG</sequence>
<dbReference type="NCBIfam" id="TIGR00684">
    <property type="entry name" value="narJ"/>
    <property type="match status" value="1"/>
</dbReference>
<keyword evidence="1" id="KW-0534">Nitrate assimilation</keyword>
<dbReference type="AlphaFoldDB" id="A0A9X4AND6"/>
<dbReference type="RefSeq" id="WP_272438140.1">
    <property type="nucleotide sequence ID" value="NZ_JAMQKB010000042.1"/>
</dbReference>
<dbReference type="Proteomes" id="UP001145050">
    <property type="component" value="Unassembled WGS sequence"/>
</dbReference>
<dbReference type="EMBL" id="JAMQKB010000042">
    <property type="protein sequence ID" value="MDC3426311.1"/>
    <property type="molecule type" value="Genomic_DNA"/>
</dbReference>
<dbReference type="GO" id="GO:0016530">
    <property type="term" value="F:metallochaperone activity"/>
    <property type="evidence" value="ECO:0007669"/>
    <property type="project" value="TreeGrafter"/>
</dbReference>
<organism evidence="2 3">
    <name type="scientific">Terrihalobacillus insolitus</name>
    <dbReference type="NCBI Taxonomy" id="2950438"/>
    <lineage>
        <taxon>Bacteria</taxon>
        <taxon>Bacillati</taxon>
        <taxon>Bacillota</taxon>
        <taxon>Bacilli</taxon>
        <taxon>Bacillales</taxon>
        <taxon>Bacillaceae</taxon>
        <taxon>Terrihalobacillus</taxon>
    </lineage>
</organism>
<dbReference type="InterPro" id="IPR003765">
    <property type="entry name" value="NO3_reductase_chaperone_NarJ"/>
</dbReference>
<evidence type="ECO:0000313" key="2">
    <source>
        <dbReference type="EMBL" id="MDC3426311.1"/>
    </source>
</evidence>
<dbReference type="Pfam" id="PF02613">
    <property type="entry name" value="Nitrate_red_del"/>
    <property type="match status" value="1"/>
</dbReference>
<dbReference type="InterPro" id="IPR036411">
    <property type="entry name" value="TorD-like_sf"/>
</dbReference>
<evidence type="ECO:0000256" key="1">
    <source>
        <dbReference type="ARBA" id="ARBA00023063"/>
    </source>
</evidence>
<name>A0A9X4AND6_9BACI</name>
<dbReference type="SUPFAM" id="SSF89155">
    <property type="entry name" value="TorD-like"/>
    <property type="match status" value="1"/>
</dbReference>
<dbReference type="GO" id="GO:0042128">
    <property type="term" value="P:nitrate assimilation"/>
    <property type="evidence" value="ECO:0007669"/>
    <property type="project" value="UniProtKB-KW"/>
</dbReference>
<comment type="caution">
    <text evidence="2">The sequence shown here is derived from an EMBL/GenBank/DDBJ whole genome shotgun (WGS) entry which is preliminary data.</text>
</comment>
<gene>
    <name evidence="2" type="primary">narJ</name>
    <name evidence="2" type="ORF">NC797_17660</name>
</gene>
<evidence type="ECO:0000313" key="3">
    <source>
        <dbReference type="Proteomes" id="UP001145050"/>
    </source>
</evidence>
<proteinExistence type="predicted"/>
<dbReference type="GO" id="GO:0051082">
    <property type="term" value="F:unfolded protein binding"/>
    <property type="evidence" value="ECO:0007669"/>
    <property type="project" value="InterPro"/>
</dbReference>
<keyword evidence="3" id="KW-1185">Reference proteome</keyword>